<dbReference type="Pfam" id="PF10074">
    <property type="entry name" value="RovC_DNA-bd"/>
    <property type="match status" value="1"/>
</dbReference>
<gene>
    <name evidence="2" type="ordered locus">Xaut_0579</name>
</gene>
<sequence>MSAVEQTVLWSPIVDPAVVLLGPSPDFLAGARMNVLDSASVVQSSPEGKLAILGFAARSSQLLSLPGSDPDAPIAAIIPLDTDIVGRVEALSRFWRTIEGRPALPDTRMTTQQRRRLRAMMLAADGRADGASYRDIAFALYGQRRIAAEPWKTSSLRDRVIGLVKGGRALIAGGYLKLLRHRRRP</sequence>
<dbReference type="eggNOG" id="COG5419">
    <property type="taxonomic scope" value="Bacteria"/>
</dbReference>
<evidence type="ECO:0000259" key="1">
    <source>
        <dbReference type="Pfam" id="PF10074"/>
    </source>
</evidence>
<dbReference type="InterPro" id="IPR018754">
    <property type="entry name" value="RovC-like_DNA-bd"/>
</dbReference>
<evidence type="ECO:0000313" key="3">
    <source>
        <dbReference type="Proteomes" id="UP000002417"/>
    </source>
</evidence>
<evidence type="ECO:0000313" key="2">
    <source>
        <dbReference type="EMBL" id="ABS65835.1"/>
    </source>
</evidence>
<name>A7ICU2_XANP2</name>
<dbReference type="PhylomeDB" id="A7ICU2"/>
<dbReference type="STRING" id="78245.Xaut_0579"/>
<organism evidence="2 3">
    <name type="scientific">Xanthobacter autotrophicus (strain ATCC BAA-1158 / Py2)</name>
    <dbReference type="NCBI Taxonomy" id="78245"/>
    <lineage>
        <taxon>Bacteria</taxon>
        <taxon>Pseudomonadati</taxon>
        <taxon>Pseudomonadota</taxon>
        <taxon>Alphaproteobacteria</taxon>
        <taxon>Hyphomicrobiales</taxon>
        <taxon>Xanthobacteraceae</taxon>
        <taxon>Xanthobacter</taxon>
    </lineage>
</organism>
<keyword evidence="3" id="KW-1185">Reference proteome</keyword>
<dbReference type="HOGENOM" id="CLU_111973_1_0_5"/>
<dbReference type="Proteomes" id="UP000002417">
    <property type="component" value="Chromosome"/>
</dbReference>
<dbReference type="AlphaFoldDB" id="A7ICU2"/>
<dbReference type="EMBL" id="CP000781">
    <property type="protein sequence ID" value="ABS65835.1"/>
    <property type="molecule type" value="Genomic_DNA"/>
</dbReference>
<dbReference type="KEGG" id="xau:Xaut_0579"/>
<reference evidence="2 3" key="1">
    <citation type="submission" date="2007-07" db="EMBL/GenBank/DDBJ databases">
        <title>Complete sequence of chromosome of Xanthobacter autotrophicus Py2.</title>
        <authorList>
            <consortium name="US DOE Joint Genome Institute"/>
            <person name="Copeland A."/>
            <person name="Lucas S."/>
            <person name="Lapidus A."/>
            <person name="Barry K."/>
            <person name="Glavina del Rio T."/>
            <person name="Hammon N."/>
            <person name="Israni S."/>
            <person name="Dalin E."/>
            <person name="Tice H."/>
            <person name="Pitluck S."/>
            <person name="Sims D."/>
            <person name="Brettin T."/>
            <person name="Bruce D."/>
            <person name="Detter J.C."/>
            <person name="Han C."/>
            <person name="Tapia R."/>
            <person name="Brainard J."/>
            <person name="Schmutz J."/>
            <person name="Larimer F."/>
            <person name="Land M."/>
            <person name="Hauser L."/>
            <person name="Kyrpides N."/>
            <person name="Kim E."/>
            <person name="Ensigns S.A."/>
            <person name="Richardson P."/>
        </authorList>
    </citation>
    <scope>NUCLEOTIDE SEQUENCE [LARGE SCALE GENOMIC DNA]</scope>
    <source>
        <strain evidence="3">ATCC BAA-1158 / Py2</strain>
    </source>
</reference>
<feature type="domain" description="T6SS Transcription factor RovC-like DNA binding" evidence="1">
    <location>
        <begin position="77"/>
        <end position="180"/>
    </location>
</feature>
<proteinExistence type="predicted"/>
<accession>A7ICU2</accession>
<protein>
    <recommendedName>
        <fullName evidence="1">T6SS Transcription factor RovC-like DNA binding domain-containing protein</fullName>
    </recommendedName>
</protein>
<dbReference type="OrthoDB" id="7261891at2"/>